<keyword evidence="1" id="KW-1133">Transmembrane helix</keyword>
<dbReference type="EMBL" id="CP036433">
    <property type="protein sequence ID" value="QDU97537.1"/>
    <property type="molecule type" value="Genomic_DNA"/>
</dbReference>
<sequence length="78" mass="8354">MLPPSGSRPFQFSQADGVQVGKLTGLAAVGFVGAYLLSYVWRQQTSEVLSAEQLGVLATACTFLLSAIFQWLSNTEQA</sequence>
<reference evidence="2 3" key="1">
    <citation type="submission" date="2019-02" db="EMBL/GenBank/DDBJ databases">
        <title>Deep-cultivation of Planctomycetes and their phenomic and genomic characterization uncovers novel biology.</title>
        <authorList>
            <person name="Wiegand S."/>
            <person name="Jogler M."/>
            <person name="Boedeker C."/>
            <person name="Pinto D."/>
            <person name="Vollmers J."/>
            <person name="Rivas-Marin E."/>
            <person name="Kohn T."/>
            <person name="Peeters S.H."/>
            <person name="Heuer A."/>
            <person name="Rast P."/>
            <person name="Oberbeckmann S."/>
            <person name="Bunk B."/>
            <person name="Jeske O."/>
            <person name="Meyerdierks A."/>
            <person name="Storesund J.E."/>
            <person name="Kallscheuer N."/>
            <person name="Luecker S."/>
            <person name="Lage O.M."/>
            <person name="Pohl T."/>
            <person name="Merkel B.J."/>
            <person name="Hornburger P."/>
            <person name="Mueller R.-W."/>
            <person name="Bruemmer F."/>
            <person name="Labrenz M."/>
            <person name="Spormann A.M."/>
            <person name="Op den Camp H."/>
            <person name="Overmann J."/>
            <person name="Amann R."/>
            <person name="Jetten M.S.M."/>
            <person name="Mascher T."/>
            <person name="Medema M.H."/>
            <person name="Devos D.P."/>
            <person name="Kaster A.-K."/>
            <person name="Ovreas L."/>
            <person name="Rohde M."/>
            <person name="Galperin M.Y."/>
            <person name="Jogler C."/>
        </authorList>
    </citation>
    <scope>NUCLEOTIDE SEQUENCE [LARGE SCALE GENOMIC DNA]</scope>
    <source>
        <strain evidence="2 3">Pla85_3_4</strain>
    </source>
</reference>
<keyword evidence="3" id="KW-1185">Reference proteome</keyword>
<feature type="transmembrane region" description="Helical" evidence="1">
    <location>
        <begin position="20"/>
        <end position="41"/>
    </location>
</feature>
<accession>A0A518E0C2</accession>
<feature type="transmembrane region" description="Helical" evidence="1">
    <location>
        <begin position="53"/>
        <end position="72"/>
    </location>
</feature>
<organism evidence="2 3">
    <name type="scientific">Lignipirellula cremea</name>
    <dbReference type="NCBI Taxonomy" id="2528010"/>
    <lineage>
        <taxon>Bacteria</taxon>
        <taxon>Pseudomonadati</taxon>
        <taxon>Planctomycetota</taxon>
        <taxon>Planctomycetia</taxon>
        <taxon>Pirellulales</taxon>
        <taxon>Pirellulaceae</taxon>
        <taxon>Lignipirellula</taxon>
    </lineage>
</organism>
<evidence type="ECO:0000313" key="2">
    <source>
        <dbReference type="EMBL" id="QDU97537.1"/>
    </source>
</evidence>
<proteinExistence type="predicted"/>
<dbReference type="AlphaFoldDB" id="A0A518E0C2"/>
<gene>
    <name evidence="2" type="ORF">Pla8534_53850</name>
</gene>
<name>A0A518E0C2_9BACT</name>
<evidence type="ECO:0000256" key="1">
    <source>
        <dbReference type="SAM" id="Phobius"/>
    </source>
</evidence>
<dbReference type="KEGG" id="lcre:Pla8534_53850"/>
<evidence type="ECO:0000313" key="3">
    <source>
        <dbReference type="Proteomes" id="UP000317648"/>
    </source>
</evidence>
<keyword evidence="1" id="KW-0812">Transmembrane</keyword>
<protein>
    <submittedName>
        <fullName evidence="2">Uncharacterized protein</fullName>
    </submittedName>
</protein>
<dbReference type="Proteomes" id="UP000317648">
    <property type="component" value="Chromosome"/>
</dbReference>
<dbReference type="RefSeq" id="WP_145056305.1">
    <property type="nucleotide sequence ID" value="NZ_CP036433.1"/>
</dbReference>
<keyword evidence="1" id="KW-0472">Membrane</keyword>